<evidence type="ECO:0000256" key="3">
    <source>
        <dbReference type="ARBA" id="ARBA00045213"/>
    </source>
</evidence>
<name>A0A8J2HED5_COTCN</name>
<dbReference type="PROSITE" id="PS50294">
    <property type="entry name" value="WD_REPEATS_REGION"/>
    <property type="match status" value="1"/>
</dbReference>
<dbReference type="PROSITE" id="PS50082">
    <property type="entry name" value="WD_REPEATS_2"/>
    <property type="match status" value="2"/>
</dbReference>
<dbReference type="InterPro" id="IPR036322">
    <property type="entry name" value="WD40_repeat_dom_sf"/>
</dbReference>
<evidence type="ECO:0000313" key="6">
    <source>
        <dbReference type="EMBL" id="CAG5096193.1"/>
    </source>
</evidence>
<protein>
    <submittedName>
        <fullName evidence="6">Similar to pak1ip1: p21-activated protein kinase-interacting protein 1-like (Danio rerio)</fullName>
    </submittedName>
</protein>
<dbReference type="InterPro" id="IPR015943">
    <property type="entry name" value="WD40/YVTN_repeat-like_dom_sf"/>
</dbReference>
<dbReference type="PROSITE" id="PS00678">
    <property type="entry name" value="WD_REPEATS_1"/>
    <property type="match status" value="1"/>
</dbReference>
<dbReference type="Proteomes" id="UP000786811">
    <property type="component" value="Unassembled WGS sequence"/>
</dbReference>
<dbReference type="SMART" id="SM00320">
    <property type="entry name" value="WD40"/>
    <property type="match status" value="6"/>
</dbReference>
<keyword evidence="1 4" id="KW-0853">WD repeat</keyword>
<dbReference type="SUPFAM" id="SSF50978">
    <property type="entry name" value="WD40 repeat-like"/>
    <property type="match status" value="1"/>
</dbReference>
<keyword evidence="5" id="KW-0812">Transmembrane</keyword>
<dbReference type="PANTHER" id="PTHR44675:SF1">
    <property type="entry name" value="P21-ACTIVATED PROTEIN KINASE-INTERACTING PROTEIN 1"/>
    <property type="match status" value="1"/>
</dbReference>
<dbReference type="InterPro" id="IPR001680">
    <property type="entry name" value="WD40_rpt"/>
</dbReference>
<organism evidence="6 7">
    <name type="scientific">Cotesia congregata</name>
    <name type="common">Parasitoid wasp</name>
    <name type="synonym">Apanteles congregatus</name>
    <dbReference type="NCBI Taxonomy" id="51543"/>
    <lineage>
        <taxon>Eukaryota</taxon>
        <taxon>Metazoa</taxon>
        <taxon>Ecdysozoa</taxon>
        <taxon>Arthropoda</taxon>
        <taxon>Hexapoda</taxon>
        <taxon>Insecta</taxon>
        <taxon>Pterygota</taxon>
        <taxon>Neoptera</taxon>
        <taxon>Endopterygota</taxon>
        <taxon>Hymenoptera</taxon>
        <taxon>Apocrita</taxon>
        <taxon>Ichneumonoidea</taxon>
        <taxon>Braconidae</taxon>
        <taxon>Microgastrinae</taxon>
        <taxon>Cotesia</taxon>
    </lineage>
</organism>
<evidence type="ECO:0000256" key="4">
    <source>
        <dbReference type="PROSITE-ProRule" id="PRU00221"/>
    </source>
</evidence>
<comment type="caution">
    <text evidence="6">The sequence shown here is derived from an EMBL/GenBank/DDBJ whole genome shotgun (WGS) entry which is preliminary data.</text>
</comment>
<feature type="transmembrane region" description="Helical" evidence="5">
    <location>
        <begin position="289"/>
        <end position="307"/>
    </location>
</feature>
<reference evidence="6" key="1">
    <citation type="submission" date="2021-04" db="EMBL/GenBank/DDBJ databases">
        <authorList>
            <person name="Chebbi M.A.C M."/>
        </authorList>
    </citation>
    <scope>NUCLEOTIDE SEQUENCE</scope>
</reference>
<dbReference type="AlphaFoldDB" id="A0A8J2HED5"/>
<keyword evidence="7" id="KW-1185">Reference proteome</keyword>
<sequence>MTEDFEIIVGTYEQFLLGYKVIKEEKKYRLERSFATKDHVASIRTTSSMKHYLASGAADDCINIYDMKRRTESGKLMHHNGTVNCVSFTPDATHLVSCSSDGSIAVVRCGNWQLEKHWTSAHKNSEVNTLAIHPTGKCTLSVGTDGVLRLWNLVNGHHAYAINLVPRLKLQAKNITVLQWSPDGEKYLMAANNQLDVYSRSTAGICAEVTFDVKIVCVEFINDNVIVIGHENGTLRIYDIEEQSELLQTVGHDSRVKCLKHKGKFIVSASSSGEVKVWKYEDIPRNVRLFGFLGVPFIVLWVVYLSIQYMNIEINIRQV</sequence>
<dbReference type="OrthoDB" id="308449at2759"/>
<keyword evidence="6" id="KW-0418">Kinase</keyword>
<proteinExistence type="predicted"/>
<keyword evidence="5" id="KW-0472">Membrane</keyword>
<dbReference type="InterPro" id="IPR051959">
    <property type="entry name" value="PAK1-Kinase_Regulator"/>
</dbReference>
<feature type="repeat" description="WD" evidence="4">
    <location>
        <begin position="76"/>
        <end position="106"/>
    </location>
</feature>
<keyword evidence="2" id="KW-0677">Repeat</keyword>
<evidence type="ECO:0000256" key="5">
    <source>
        <dbReference type="SAM" id="Phobius"/>
    </source>
</evidence>
<dbReference type="Gene3D" id="2.130.10.10">
    <property type="entry name" value="YVTN repeat-like/Quinoprotein amine dehydrogenase"/>
    <property type="match status" value="2"/>
</dbReference>
<keyword evidence="5" id="KW-1133">Transmembrane helix</keyword>
<dbReference type="Pfam" id="PF00400">
    <property type="entry name" value="WD40"/>
    <property type="match status" value="3"/>
</dbReference>
<accession>A0A8J2HED5</accession>
<feature type="repeat" description="WD" evidence="4">
    <location>
        <begin position="120"/>
        <end position="161"/>
    </location>
</feature>
<evidence type="ECO:0000313" key="7">
    <source>
        <dbReference type="Proteomes" id="UP000786811"/>
    </source>
</evidence>
<dbReference type="GO" id="GO:0016301">
    <property type="term" value="F:kinase activity"/>
    <property type="evidence" value="ECO:0007669"/>
    <property type="project" value="UniProtKB-KW"/>
</dbReference>
<dbReference type="EMBL" id="CAJNRD030001121">
    <property type="protein sequence ID" value="CAG5096193.1"/>
    <property type="molecule type" value="Genomic_DNA"/>
</dbReference>
<keyword evidence="6" id="KW-0808">Transferase</keyword>
<evidence type="ECO:0000256" key="1">
    <source>
        <dbReference type="ARBA" id="ARBA00022574"/>
    </source>
</evidence>
<comment type="function">
    <text evidence="3">Negatively regulates the PAK1 kinase. PAK1 is a member of the PAK kinase family, which has been shown to play a positive role in the regulation of signaling pathways involving MAPK8 and RELA. PAK1 exists as an inactive homodimer, which is activated by binding of small GTPases such as CDC42 to an N-terminal regulatory domain. PAK1IP1 also binds to the N-terminus of PAK1, and inhibits the specific activation of PAK1 by CDC42. May be involved in ribosomal large subunit assembly.</text>
</comment>
<dbReference type="PANTHER" id="PTHR44675">
    <property type="entry name" value="PAK1 INTERACTING PROTEIN 1"/>
    <property type="match status" value="1"/>
</dbReference>
<dbReference type="InterPro" id="IPR019775">
    <property type="entry name" value="WD40_repeat_CS"/>
</dbReference>
<gene>
    <name evidence="6" type="ORF">HICCMSTLAB_LOCUS8087</name>
</gene>
<evidence type="ECO:0000256" key="2">
    <source>
        <dbReference type="ARBA" id="ARBA00022737"/>
    </source>
</evidence>